<dbReference type="InterPro" id="IPR051819">
    <property type="entry name" value="PTS_sugar-specific_EIIB"/>
</dbReference>
<dbReference type="OrthoDB" id="9808134at2"/>
<organism evidence="10 11">
    <name type="scientific">Kosakonia oryzendophytica</name>
    <dbReference type="NCBI Taxonomy" id="1005665"/>
    <lineage>
        <taxon>Bacteria</taxon>
        <taxon>Pseudomonadati</taxon>
        <taxon>Pseudomonadota</taxon>
        <taxon>Gammaproteobacteria</taxon>
        <taxon>Enterobacterales</taxon>
        <taxon>Enterobacteriaceae</taxon>
        <taxon>Kosakonia</taxon>
    </lineage>
</organism>
<dbReference type="Proteomes" id="UP000198975">
    <property type="component" value="Unassembled WGS sequence"/>
</dbReference>
<dbReference type="Gene3D" id="3.40.50.2300">
    <property type="match status" value="1"/>
</dbReference>
<feature type="signal peptide" evidence="8">
    <location>
        <begin position="1"/>
        <end position="19"/>
    </location>
</feature>
<evidence type="ECO:0000256" key="3">
    <source>
        <dbReference type="ARBA" id="ARBA00022597"/>
    </source>
</evidence>
<evidence type="ECO:0000256" key="2">
    <source>
        <dbReference type="ARBA" id="ARBA00022553"/>
    </source>
</evidence>
<evidence type="ECO:0000256" key="7">
    <source>
        <dbReference type="PROSITE-ProRule" id="PRU00423"/>
    </source>
</evidence>
<keyword evidence="4" id="KW-0808">Transferase</keyword>
<feature type="chain" id="PRO_5008690070" evidence="8">
    <location>
        <begin position="20"/>
        <end position="105"/>
    </location>
</feature>
<keyword evidence="11" id="KW-1185">Reference proteome</keyword>
<evidence type="ECO:0000256" key="4">
    <source>
        <dbReference type="ARBA" id="ARBA00022679"/>
    </source>
</evidence>
<dbReference type="InterPro" id="IPR036095">
    <property type="entry name" value="PTS_EIIB-like_sf"/>
</dbReference>
<dbReference type="GO" id="GO:0016301">
    <property type="term" value="F:kinase activity"/>
    <property type="evidence" value="ECO:0007669"/>
    <property type="project" value="UniProtKB-KW"/>
</dbReference>
<dbReference type="GO" id="GO:0008982">
    <property type="term" value="F:protein-N(PI)-phosphohistidine-sugar phosphotransferase activity"/>
    <property type="evidence" value="ECO:0007669"/>
    <property type="project" value="InterPro"/>
</dbReference>
<keyword evidence="1" id="KW-0813">Transport</keyword>
<keyword evidence="8" id="KW-0732">Signal</keyword>
<dbReference type="Pfam" id="PF02302">
    <property type="entry name" value="PTS_IIB"/>
    <property type="match status" value="1"/>
</dbReference>
<name>A0A1C4CMW1_9ENTR</name>
<dbReference type="RefSeq" id="WP_088237806.1">
    <property type="nucleotide sequence ID" value="NZ_FMAY01000008.1"/>
</dbReference>
<evidence type="ECO:0000313" key="10">
    <source>
        <dbReference type="EMBL" id="SCC20354.1"/>
    </source>
</evidence>
<reference evidence="11" key="1">
    <citation type="submission" date="2016-08" db="EMBL/GenBank/DDBJ databases">
        <authorList>
            <person name="Varghese N."/>
            <person name="Submissions Spin"/>
        </authorList>
    </citation>
    <scope>NUCLEOTIDE SEQUENCE [LARGE SCALE GENOMIC DNA]</scope>
    <source>
        <strain evidence="11">REICA_082</strain>
    </source>
</reference>
<keyword evidence="6" id="KW-0418">Kinase</keyword>
<keyword evidence="5" id="KW-0598">Phosphotransferase system</keyword>
<protein>
    <submittedName>
        <fullName evidence="10">PTS system, cellobiose-specific IIB component</fullName>
    </submittedName>
</protein>
<sequence>MKKIILCCMAGMSTSMLVAKMQRAANEAKIDCEIHAVAADQLKSNLDGANAVLLGPQISYKLSEIKQLCNEAKVPCDVINMLDYGSMNGTKVLDFAIKMFLDPIG</sequence>
<dbReference type="InterPro" id="IPR003501">
    <property type="entry name" value="PTS_EIIB_2/3"/>
</dbReference>
<dbReference type="EMBL" id="FMAY01000008">
    <property type="protein sequence ID" value="SCC20354.1"/>
    <property type="molecule type" value="Genomic_DNA"/>
</dbReference>
<dbReference type="SUPFAM" id="SSF52794">
    <property type="entry name" value="PTS system IIB component-like"/>
    <property type="match status" value="1"/>
</dbReference>
<dbReference type="InterPro" id="IPR013012">
    <property type="entry name" value="PTS_EIIB_3"/>
</dbReference>
<proteinExistence type="predicted"/>
<dbReference type="GO" id="GO:0009401">
    <property type="term" value="P:phosphoenolpyruvate-dependent sugar phosphotransferase system"/>
    <property type="evidence" value="ECO:0007669"/>
    <property type="project" value="UniProtKB-KW"/>
</dbReference>
<evidence type="ECO:0000256" key="5">
    <source>
        <dbReference type="ARBA" id="ARBA00022683"/>
    </source>
</evidence>
<dbReference type="CDD" id="cd05564">
    <property type="entry name" value="PTS_IIB_chitobiose_lichenan"/>
    <property type="match status" value="1"/>
</dbReference>
<keyword evidence="3" id="KW-0762">Sugar transport</keyword>
<evidence type="ECO:0000256" key="8">
    <source>
        <dbReference type="SAM" id="SignalP"/>
    </source>
</evidence>
<evidence type="ECO:0000313" key="11">
    <source>
        <dbReference type="Proteomes" id="UP000198975"/>
    </source>
</evidence>
<dbReference type="AlphaFoldDB" id="A0A1C4CMW1"/>
<gene>
    <name evidence="10" type="ORF">GA0061071_10875</name>
</gene>
<dbReference type="PANTHER" id="PTHR34581:SF2">
    <property type="entry name" value="PTS SYSTEM N,N'-DIACETYLCHITOBIOSE-SPECIFIC EIIB COMPONENT"/>
    <property type="match status" value="1"/>
</dbReference>
<accession>A0A1C4CMW1</accession>
<keyword evidence="2" id="KW-0597">Phosphoprotein</keyword>
<dbReference type="PROSITE" id="PS51100">
    <property type="entry name" value="PTS_EIIB_TYPE_3"/>
    <property type="match status" value="1"/>
</dbReference>
<evidence type="ECO:0000256" key="6">
    <source>
        <dbReference type="ARBA" id="ARBA00022777"/>
    </source>
</evidence>
<evidence type="ECO:0000256" key="1">
    <source>
        <dbReference type="ARBA" id="ARBA00022448"/>
    </source>
</evidence>
<feature type="modified residue" description="Phosphocysteine; by EIIA" evidence="7">
    <location>
        <position position="8"/>
    </location>
</feature>
<feature type="domain" description="PTS EIIB type-3" evidence="9">
    <location>
        <begin position="1"/>
        <end position="105"/>
    </location>
</feature>
<dbReference type="PANTHER" id="PTHR34581">
    <property type="entry name" value="PTS SYSTEM N,N'-DIACETYLCHITOBIOSE-SPECIFIC EIIB COMPONENT"/>
    <property type="match status" value="1"/>
</dbReference>
<evidence type="ECO:0000259" key="9">
    <source>
        <dbReference type="PROSITE" id="PS51100"/>
    </source>
</evidence>